<sequence length="278" mass="31547">MIKNNKHLKVLLLILMSTTLSACATINQPINANSSGFWDGIILYNLSRLIIAISNLFAGNYAIGIIIFTVILHILLLPLNQMQMKSQQKMMEIQPELDAIKAKYPNRDRQSMELLQTEQQALLDEKGVNQFAGCLPLLIQLPILTALYQAILRTEVLRQGHFLWMNLGQRDPYFVLPLLAAGLAFWTTYLTTKANPQNNPMARSMTYFMPIMIFIISMSLPSAVALYLVVSNLVRLISILLFNNPYKIIEERKAEAAAKKAKEKELRKALKKVQKNRS</sequence>
<evidence type="ECO:0000256" key="10">
    <source>
        <dbReference type="ARBA" id="ARBA00023186"/>
    </source>
</evidence>
<feature type="transmembrane region" description="Helical" evidence="12">
    <location>
        <begin position="49"/>
        <end position="79"/>
    </location>
</feature>
<dbReference type="EMBL" id="JASOOE010000008">
    <property type="protein sequence ID" value="MDK7187389.1"/>
    <property type="molecule type" value="Genomic_DNA"/>
</dbReference>
<feature type="coiled-coil region" evidence="13">
    <location>
        <begin position="249"/>
        <end position="276"/>
    </location>
</feature>
<dbReference type="InterPro" id="IPR001708">
    <property type="entry name" value="YidC/ALB3/OXA1/COX18"/>
</dbReference>
<evidence type="ECO:0000256" key="8">
    <source>
        <dbReference type="ARBA" id="ARBA00023136"/>
    </source>
</evidence>
<dbReference type="GO" id="GO:0032977">
    <property type="term" value="F:membrane insertase activity"/>
    <property type="evidence" value="ECO:0007669"/>
    <property type="project" value="InterPro"/>
</dbReference>
<keyword evidence="3 12" id="KW-1003">Cell membrane</keyword>
<evidence type="ECO:0000259" key="15">
    <source>
        <dbReference type="Pfam" id="PF02096"/>
    </source>
</evidence>
<dbReference type="CDD" id="cd20070">
    <property type="entry name" value="5TM_YidC_Alb3"/>
    <property type="match status" value="1"/>
</dbReference>
<keyword evidence="10 12" id="KW-0143">Chaperone</keyword>
<dbReference type="GO" id="GO:0015031">
    <property type="term" value="P:protein transport"/>
    <property type="evidence" value="ECO:0007669"/>
    <property type="project" value="UniProtKB-KW"/>
</dbReference>
<comment type="function">
    <text evidence="12">Required for the insertion and/or proper folding and/or complex formation of integral membrane proteins into the membrane. Involved in integration of membrane proteins that insert both dependently and independently of the Sec translocase complex, as well as at least some lipoproteins.</text>
</comment>
<dbReference type="PANTHER" id="PTHR12428">
    <property type="entry name" value="OXA1"/>
    <property type="match status" value="1"/>
</dbReference>
<comment type="caution">
    <text evidence="16">The sequence shown here is derived from an EMBL/GenBank/DDBJ whole genome shotgun (WGS) entry which is preliminary data.</text>
</comment>
<dbReference type="Proteomes" id="UP001229251">
    <property type="component" value="Unassembled WGS sequence"/>
</dbReference>
<feature type="domain" description="Membrane insertase YidC/Oxa/ALB C-terminal" evidence="15">
    <location>
        <begin position="61"/>
        <end position="243"/>
    </location>
</feature>
<comment type="subcellular location">
    <subcellularLocation>
        <location evidence="1 12">Cell membrane</location>
        <topology evidence="1 12">Multi-pass membrane protein</topology>
    </subcellularLocation>
</comment>
<dbReference type="GO" id="GO:0005886">
    <property type="term" value="C:plasma membrane"/>
    <property type="evidence" value="ECO:0007669"/>
    <property type="project" value="UniProtKB-SubCell"/>
</dbReference>
<dbReference type="GO" id="GO:0051205">
    <property type="term" value="P:protein insertion into membrane"/>
    <property type="evidence" value="ECO:0007669"/>
    <property type="project" value="TreeGrafter"/>
</dbReference>
<comment type="caution">
    <text evidence="12">Lacks conserved residue(s) required for the propagation of feature annotation.</text>
</comment>
<keyword evidence="6 12" id="KW-0653">Protein transport</keyword>
<evidence type="ECO:0000256" key="9">
    <source>
        <dbReference type="ARBA" id="ARBA00023139"/>
    </source>
</evidence>
<reference evidence="16" key="1">
    <citation type="submission" date="2023-05" db="EMBL/GenBank/DDBJ databases">
        <title>Cataloging the Phylogenetic Diversity of Human Bladder Bacteria.</title>
        <authorList>
            <person name="Du J."/>
        </authorList>
    </citation>
    <scope>NUCLEOTIDE SEQUENCE</scope>
    <source>
        <strain evidence="16">UMB1231</strain>
    </source>
</reference>
<dbReference type="InterPro" id="IPR023060">
    <property type="entry name" value="YidC/YidC1/YidC2_Firmicutes"/>
</dbReference>
<dbReference type="HAMAP" id="MF_01811">
    <property type="entry name" value="YidC_type2"/>
    <property type="match status" value="1"/>
</dbReference>
<name>A0AAJ1Q607_9LACT</name>
<keyword evidence="5 12" id="KW-0732">Signal</keyword>
<organism evidence="16 17">
    <name type="scientific">Facklamia hominis</name>
    <dbReference type="NCBI Taxonomy" id="178214"/>
    <lineage>
        <taxon>Bacteria</taxon>
        <taxon>Bacillati</taxon>
        <taxon>Bacillota</taxon>
        <taxon>Bacilli</taxon>
        <taxon>Lactobacillales</taxon>
        <taxon>Aerococcaceae</taxon>
        <taxon>Facklamia</taxon>
    </lineage>
</organism>
<evidence type="ECO:0000256" key="6">
    <source>
        <dbReference type="ARBA" id="ARBA00022927"/>
    </source>
</evidence>
<feature type="chain" id="PRO_5042466697" description="Membrane protein insertase YidC" evidence="14">
    <location>
        <begin position="23"/>
        <end position="278"/>
    </location>
</feature>
<evidence type="ECO:0000256" key="1">
    <source>
        <dbReference type="ARBA" id="ARBA00004651"/>
    </source>
</evidence>
<keyword evidence="4 12" id="KW-0812">Transmembrane</keyword>
<evidence type="ECO:0000313" key="16">
    <source>
        <dbReference type="EMBL" id="MDK7187389.1"/>
    </source>
</evidence>
<dbReference type="NCBIfam" id="TIGR03592">
    <property type="entry name" value="yidC_oxa1_cterm"/>
    <property type="match status" value="1"/>
</dbReference>
<dbReference type="PRINTS" id="PR00701">
    <property type="entry name" value="60KDINNERMP"/>
</dbReference>
<dbReference type="AlphaFoldDB" id="A0AAJ1Q607"/>
<proteinExistence type="inferred from homology"/>
<dbReference type="InterPro" id="IPR028055">
    <property type="entry name" value="YidC/Oxa/ALB_C"/>
</dbReference>
<protein>
    <recommendedName>
        <fullName evidence="12">Membrane protein insertase YidC</fullName>
    </recommendedName>
    <alternativeName>
        <fullName evidence="12">Foldase YidC</fullName>
    </alternativeName>
    <alternativeName>
        <fullName evidence="12">Membrane integrase YidC</fullName>
    </alternativeName>
    <alternativeName>
        <fullName evidence="12">Membrane protein YidC</fullName>
    </alternativeName>
</protein>
<evidence type="ECO:0000256" key="5">
    <source>
        <dbReference type="ARBA" id="ARBA00022729"/>
    </source>
</evidence>
<dbReference type="RefSeq" id="WP_070609316.1">
    <property type="nucleotide sequence ID" value="NZ_JASOOE010000008.1"/>
</dbReference>
<comment type="similarity">
    <text evidence="12">Belongs to the OXA1/ALB3/YidC family. Type 2 subfamily.</text>
</comment>
<evidence type="ECO:0000256" key="3">
    <source>
        <dbReference type="ARBA" id="ARBA00022475"/>
    </source>
</evidence>
<evidence type="ECO:0000256" key="2">
    <source>
        <dbReference type="ARBA" id="ARBA00022448"/>
    </source>
</evidence>
<keyword evidence="11 12" id="KW-0449">Lipoprotein</keyword>
<dbReference type="PANTHER" id="PTHR12428:SF65">
    <property type="entry name" value="CYTOCHROME C OXIDASE ASSEMBLY PROTEIN COX18, MITOCHONDRIAL"/>
    <property type="match status" value="1"/>
</dbReference>
<evidence type="ECO:0000313" key="17">
    <source>
        <dbReference type="Proteomes" id="UP001229251"/>
    </source>
</evidence>
<feature type="transmembrane region" description="Helical" evidence="12">
    <location>
        <begin position="172"/>
        <end position="192"/>
    </location>
</feature>
<keyword evidence="2 12" id="KW-0813">Transport</keyword>
<dbReference type="Pfam" id="PF02096">
    <property type="entry name" value="60KD_IMP"/>
    <property type="match status" value="1"/>
</dbReference>
<keyword evidence="13" id="KW-0175">Coiled coil</keyword>
<evidence type="ECO:0000256" key="11">
    <source>
        <dbReference type="ARBA" id="ARBA00023288"/>
    </source>
</evidence>
<keyword evidence="9" id="KW-0564">Palmitate</keyword>
<feature type="transmembrane region" description="Helical" evidence="12">
    <location>
        <begin position="204"/>
        <end position="220"/>
    </location>
</feature>
<feature type="signal peptide" evidence="14">
    <location>
        <begin position="1"/>
        <end position="22"/>
    </location>
</feature>
<evidence type="ECO:0000256" key="14">
    <source>
        <dbReference type="SAM" id="SignalP"/>
    </source>
</evidence>
<dbReference type="InterPro" id="IPR047196">
    <property type="entry name" value="YidC_ALB_C"/>
</dbReference>
<gene>
    <name evidence="12 16" type="primary">yidC</name>
    <name evidence="16" type="ORF">QP433_05295</name>
</gene>
<evidence type="ECO:0000256" key="4">
    <source>
        <dbReference type="ARBA" id="ARBA00022692"/>
    </source>
</evidence>
<keyword evidence="8 12" id="KW-0472">Membrane</keyword>
<accession>A0AAJ1Q607</accession>
<dbReference type="PROSITE" id="PS51257">
    <property type="entry name" value="PROKAR_LIPOPROTEIN"/>
    <property type="match status" value="1"/>
</dbReference>
<evidence type="ECO:0000256" key="12">
    <source>
        <dbReference type="HAMAP-Rule" id="MF_01811"/>
    </source>
</evidence>
<evidence type="ECO:0000256" key="7">
    <source>
        <dbReference type="ARBA" id="ARBA00022989"/>
    </source>
</evidence>
<keyword evidence="7 12" id="KW-1133">Transmembrane helix</keyword>
<evidence type="ECO:0000256" key="13">
    <source>
        <dbReference type="SAM" id="Coils"/>
    </source>
</evidence>